<feature type="region of interest" description="Disordered" evidence="1">
    <location>
        <begin position="27"/>
        <end position="87"/>
    </location>
</feature>
<keyword evidence="3" id="KW-1185">Reference proteome</keyword>
<evidence type="ECO:0000313" key="2">
    <source>
        <dbReference type="EMBL" id="MDQ0369254.1"/>
    </source>
</evidence>
<comment type="caution">
    <text evidence="2">The sequence shown here is derived from an EMBL/GenBank/DDBJ whole genome shotgun (WGS) entry which is preliminary data.</text>
</comment>
<dbReference type="EMBL" id="JAUSUZ010000001">
    <property type="protein sequence ID" value="MDQ0369254.1"/>
    <property type="molecule type" value="Genomic_DNA"/>
</dbReference>
<accession>A0AAE3W5Z4</accession>
<organism evidence="2 3">
    <name type="scientific">Catenuloplanes indicus</name>
    <dbReference type="NCBI Taxonomy" id="137267"/>
    <lineage>
        <taxon>Bacteria</taxon>
        <taxon>Bacillati</taxon>
        <taxon>Actinomycetota</taxon>
        <taxon>Actinomycetes</taxon>
        <taxon>Micromonosporales</taxon>
        <taxon>Micromonosporaceae</taxon>
        <taxon>Catenuloplanes</taxon>
    </lineage>
</organism>
<feature type="compositionally biased region" description="Basic and acidic residues" evidence="1">
    <location>
        <begin position="47"/>
        <end position="70"/>
    </location>
</feature>
<sequence>MRSCCPRFRRGAARMLPRANLAVRQDSVGAPLAGRRRSRFRRRSPRSTRDERWSRLGRGRTDAGESRHSATPDAGRGLPADGHRPASDVVRGAVWREAGGGRAWSRRGGGTPAGPDHAPVRLAGLPEHHETCREAACGRPVPAGACGTRPGRKREDLALDAFRPEVWKRGRPTPGRPRHRVDSFGCAGFRRGRRDQCDVGRISCASCPRRAR</sequence>
<reference evidence="2 3" key="1">
    <citation type="submission" date="2023-07" db="EMBL/GenBank/DDBJ databases">
        <title>Sequencing the genomes of 1000 actinobacteria strains.</title>
        <authorList>
            <person name="Klenk H.-P."/>
        </authorList>
    </citation>
    <scope>NUCLEOTIDE SEQUENCE [LARGE SCALE GENOMIC DNA]</scope>
    <source>
        <strain evidence="2 3">DSM 44709</strain>
    </source>
</reference>
<feature type="compositionally biased region" description="Basic residues" evidence="1">
    <location>
        <begin position="34"/>
        <end position="46"/>
    </location>
</feature>
<proteinExistence type="predicted"/>
<evidence type="ECO:0000256" key="1">
    <source>
        <dbReference type="SAM" id="MobiDB-lite"/>
    </source>
</evidence>
<dbReference type="AlphaFoldDB" id="A0AAE3W5Z4"/>
<protein>
    <submittedName>
        <fullName evidence="2">Uncharacterized protein</fullName>
    </submittedName>
</protein>
<dbReference type="Proteomes" id="UP001240236">
    <property type="component" value="Unassembled WGS sequence"/>
</dbReference>
<evidence type="ECO:0000313" key="3">
    <source>
        <dbReference type="Proteomes" id="UP001240236"/>
    </source>
</evidence>
<gene>
    <name evidence="2" type="ORF">J2S42_005923</name>
</gene>
<name>A0AAE3W5Z4_9ACTN</name>